<reference evidence="1 2" key="1">
    <citation type="submission" date="2023-07" db="EMBL/GenBank/DDBJ databases">
        <title>Sorghum-associated microbial communities from plants grown in Nebraska, USA.</title>
        <authorList>
            <person name="Schachtman D."/>
        </authorList>
    </citation>
    <scope>NUCLEOTIDE SEQUENCE [LARGE SCALE GENOMIC DNA]</scope>
    <source>
        <strain evidence="1 2">BE57</strain>
    </source>
</reference>
<protein>
    <submittedName>
        <fullName evidence="1">Uncharacterized protein</fullName>
    </submittedName>
</protein>
<organism evidence="1 2">
    <name type="scientific">Dyadobacter fermentans</name>
    <dbReference type="NCBI Taxonomy" id="94254"/>
    <lineage>
        <taxon>Bacteria</taxon>
        <taxon>Pseudomonadati</taxon>
        <taxon>Bacteroidota</taxon>
        <taxon>Cytophagia</taxon>
        <taxon>Cytophagales</taxon>
        <taxon>Spirosomataceae</taxon>
        <taxon>Dyadobacter</taxon>
    </lineage>
</organism>
<evidence type="ECO:0000313" key="2">
    <source>
        <dbReference type="Proteomes" id="UP001264980"/>
    </source>
</evidence>
<gene>
    <name evidence="1" type="ORF">J2W84_005494</name>
</gene>
<keyword evidence="2" id="KW-1185">Reference proteome</keyword>
<sequence length="61" mass="7562">MFLTKQYWIKKFEFFLVWLIRYGYMGKVVIKFHITGVKFHNLRYSSRSFRLHSCELKLVNI</sequence>
<name>A0ABU1R4T7_9BACT</name>
<evidence type="ECO:0000313" key="1">
    <source>
        <dbReference type="EMBL" id="MDR6808432.1"/>
    </source>
</evidence>
<proteinExistence type="predicted"/>
<dbReference type="Proteomes" id="UP001264980">
    <property type="component" value="Unassembled WGS sequence"/>
</dbReference>
<dbReference type="EMBL" id="JAVDTI010000006">
    <property type="protein sequence ID" value="MDR6808432.1"/>
    <property type="molecule type" value="Genomic_DNA"/>
</dbReference>
<comment type="caution">
    <text evidence="1">The sequence shown here is derived from an EMBL/GenBank/DDBJ whole genome shotgun (WGS) entry which is preliminary data.</text>
</comment>
<accession>A0ABU1R4T7</accession>